<evidence type="ECO:0000313" key="1">
    <source>
        <dbReference type="EMBL" id="KAG6585278.1"/>
    </source>
</evidence>
<sequence length="194" mass="22624">MDRYRIEMHPTSYIHGISGKSKKLTLKAMKSQKKHCLTKEKPYSEEKAETNPHRKRKNYMTSEFKDVPDLCRRLAEKEMETVRKLESALLGNFCRVIVLNGRSLQNCEFAVRLHLIQMKDKYISREMANDKKCVCQNLFSERLASTTIQRSLAMHEIPARDKKHEMQLQLTKGLKKKLEARSREGLKGTTTPNN</sequence>
<reference evidence="1 2" key="1">
    <citation type="journal article" date="2021" name="Hortic Res">
        <title>The domestication of Cucurbita argyrosperma as revealed by the genome of its wild relative.</title>
        <authorList>
            <person name="Barrera-Redondo J."/>
            <person name="Sanchez-de la Vega G."/>
            <person name="Aguirre-Liguori J.A."/>
            <person name="Castellanos-Morales G."/>
            <person name="Gutierrez-Guerrero Y.T."/>
            <person name="Aguirre-Dugua X."/>
            <person name="Aguirre-Planter E."/>
            <person name="Tenaillon M.I."/>
            <person name="Lira-Saade R."/>
            <person name="Eguiarte L.E."/>
        </authorList>
    </citation>
    <scope>NUCLEOTIDE SEQUENCE [LARGE SCALE GENOMIC DNA]</scope>
    <source>
        <strain evidence="1">JBR-2021</strain>
    </source>
</reference>
<dbReference type="EMBL" id="JAGKQH010000012">
    <property type="protein sequence ID" value="KAG6585278.1"/>
    <property type="molecule type" value="Genomic_DNA"/>
</dbReference>
<keyword evidence="2" id="KW-1185">Reference proteome</keyword>
<name>A0AAV6MNR9_9ROSI</name>
<dbReference type="Proteomes" id="UP000685013">
    <property type="component" value="Chromosome 12"/>
</dbReference>
<protein>
    <submittedName>
        <fullName evidence="1">Uncharacterized protein</fullName>
    </submittedName>
</protein>
<comment type="caution">
    <text evidence="1">The sequence shown here is derived from an EMBL/GenBank/DDBJ whole genome shotgun (WGS) entry which is preliminary data.</text>
</comment>
<proteinExistence type="predicted"/>
<gene>
    <name evidence="1" type="ORF">SDJN03_18011</name>
</gene>
<organism evidence="1 2">
    <name type="scientific">Cucurbita argyrosperma subsp. sororia</name>
    <dbReference type="NCBI Taxonomy" id="37648"/>
    <lineage>
        <taxon>Eukaryota</taxon>
        <taxon>Viridiplantae</taxon>
        <taxon>Streptophyta</taxon>
        <taxon>Embryophyta</taxon>
        <taxon>Tracheophyta</taxon>
        <taxon>Spermatophyta</taxon>
        <taxon>Magnoliopsida</taxon>
        <taxon>eudicotyledons</taxon>
        <taxon>Gunneridae</taxon>
        <taxon>Pentapetalae</taxon>
        <taxon>rosids</taxon>
        <taxon>fabids</taxon>
        <taxon>Cucurbitales</taxon>
        <taxon>Cucurbitaceae</taxon>
        <taxon>Cucurbiteae</taxon>
        <taxon>Cucurbita</taxon>
    </lineage>
</organism>
<feature type="non-terminal residue" evidence="1">
    <location>
        <position position="1"/>
    </location>
</feature>
<accession>A0AAV6MNR9</accession>
<evidence type="ECO:0000313" key="2">
    <source>
        <dbReference type="Proteomes" id="UP000685013"/>
    </source>
</evidence>
<dbReference type="AlphaFoldDB" id="A0AAV6MNR9"/>